<keyword evidence="4" id="KW-0694">RNA-binding</keyword>
<gene>
    <name evidence="4" type="primary">infA</name>
    <name evidence="7" type="ORF">COX60_00815</name>
</gene>
<comment type="similarity">
    <text evidence="1 4">Belongs to the IF-1 family.</text>
</comment>
<keyword evidence="2 4" id="KW-0396">Initiation factor</keyword>
<dbReference type="InterPro" id="IPR006196">
    <property type="entry name" value="RNA-binding_domain_S1_IF1"/>
</dbReference>
<proteinExistence type="inferred from homology"/>
<dbReference type="GO" id="GO:0005829">
    <property type="term" value="C:cytosol"/>
    <property type="evidence" value="ECO:0007669"/>
    <property type="project" value="TreeGrafter"/>
</dbReference>
<sequence length="71" mass="8070">MSKKEVIKLEGVVEESLPNTMFCVILENGQKVLGILSGKMRKNYIKVTVGDRVLVEFSLYDLTKGRIVRRV</sequence>
<evidence type="ECO:0000256" key="4">
    <source>
        <dbReference type="HAMAP-Rule" id="MF_00075"/>
    </source>
</evidence>
<comment type="caution">
    <text evidence="7">The sequence shown here is derived from an EMBL/GenBank/DDBJ whole genome shotgun (WGS) entry which is preliminary data.</text>
</comment>
<comment type="function">
    <text evidence="4">One of the essential components for the initiation of protein synthesis. Stabilizes the binding of IF-2 and IF-3 on the 30S subunit to which N-formylmethionyl-tRNA(fMet) subsequently binds. Helps modulate mRNA selection, yielding the 30S pre-initiation complex (PIC). Upon addition of the 50S ribosomal subunit IF-1, IF-2 and IF-3 are released leaving the mature 70S translation initiation complex.</text>
</comment>
<dbReference type="Proteomes" id="UP000230137">
    <property type="component" value="Unassembled WGS sequence"/>
</dbReference>
<evidence type="ECO:0000313" key="7">
    <source>
        <dbReference type="EMBL" id="PJA20772.1"/>
    </source>
</evidence>
<dbReference type="NCBIfam" id="TIGR00008">
    <property type="entry name" value="infA"/>
    <property type="match status" value="1"/>
</dbReference>
<evidence type="ECO:0000256" key="1">
    <source>
        <dbReference type="ARBA" id="ARBA00010939"/>
    </source>
</evidence>
<dbReference type="GO" id="GO:0019843">
    <property type="term" value="F:rRNA binding"/>
    <property type="evidence" value="ECO:0007669"/>
    <property type="project" value="UniProtKB-UniRule"/>
</dbReference>
<evidence type="ECO:0000256" key="5">
    <source>
        <dbReference type="NCBIfam" id="TIGR00008"/>
    </source>
</evidence>
<dbReference type="GO" id="GO:0043022">
    <property type="term" value="F:ribosome binding"/>
    <property type="evidence" value="ECO:0007669"/>
    <property type="project" value="UniProtKB-UniRule"/>
</dbReference>
<comment type="subunit">
    <text evidence="4">Component of the 30S ribosomal translation pre-initiation complex which assembles on the 30S ribosome in the order IF-2 and IF-3, IF-1 and N-formylmethionyl-tRNA(fMet); mRNA recruitment can occur at any time during PIC assembly.</text>
</comment>
<keyword evidence="4" id="KW-0963">Cytoplasm</keyword>
<dbReference type="Pfam" id="PF01176">
    <property type="entry name" value="eIF-1a"/>
    <property type="match status" value="1"/>
</dbReference>
<evidence type="ECO:0000259" key="6">
    <source>
        <dbReference type="PROSITE" id="PS50832"/>
    </source>
</evidence>
<dbReference type="AlphaFoldDB" id="A0A2M7W4N4"/>
<protein>
    <recommendedName>
        <fullName evidence="4 5">Translation initiation factor IF-1</fullName>
    </recommendedName>
</protein>
<dbReference type="InterPro" id="IPR012340">
    <property type="entry name" value="NA-bd_OB-fold"/>
</dbReference>
<evidence type="ECO:0000256" key="3">
    <source>
        <dbReference type="ARBA" id="ARBA00022917"/>
    </source>
</evidence>
<reference evidence="8" key="1">
    <citation type="submission" date="2017-09" db="EMBL/GenBank/DDBJ databases">
        <title>Depth-based differentiation of microbial function through sediment-hosted aquifers and enrichment of novel symbionts in the deep terrestrial subsurface.</title>
        <authorList>
            <person name="Probst A.J."/>
            <person name="Ladd B."/>
            <person name="Jarett J.K."/>
            <person name="Geller-Mcgrath D.E."/>
            <person name="Sieber C.M.K."/>
            <person name="Emerson J.B."/>
            <person name="Anantharaman K."/>
            <person name="Thomas B.C."/>
            <person name="Malmstrom R."/>
            <person name="Stieglmeier M."/>
            <person name="Klingl A."/>
            <person name="Woyke T."/>
            <person name="Ryan C.M."/>
            <person name="Banfield J.F."/>
        </authorList>
    </citation>
    <scope>NUCLEOTIDE SEQUENCE [LARGE SCALE GENOMIC DNA]</scope>
</reference>
<dbReference type="GO" id="GO:0003743">
    <property type="term" value="F:translation initiation factor activity"/>
    <property type="evidence" value="ECO:0007669"/>
    <property type="project" value="UniProtKB-UniRule"/>
</dbReference>
<dbReference type="CDD" id="cd04451">
    <property type="entry name" value="S1_IF1"/>
    <property type="match status" value="1"/>
</dbReference>
<dbReference type="PANTHER" id="PTHR33370">
    <property type="entry name" value="TRANSLATION INITIATION FACTOR IF-1, CHLOROPLASTIC"/>
    <property type="match status" value="1"/>
</dbReference>
<dbReference type="PANTHER" id="PTHR33370:SF1">
    <property type="entry name" value="TRANSLATION INITIATION FACTOR IF-1, CHLOROPLASTIC"/>
    <property type="match status" value="1"/>
</dbReference>
<evidence type="ECO:0000256" key="2">
    <source>
        <dbReference type="ARBA" id="ARBA00022540"/>
    </source>
</evidence>
<accession>A0A2M7W4N4</accession>
<feature type="domain" description="S1-like" evidence="6">
    <location>
        <begin position="1"/>
        <end position="71"/>
    </location>
</feature>
<dbReference type="Gene3D" id="2.40.50.140">
    <property type="entry name" value="Nucleic acid-binding proteins"/>
    <property type="match status" value="1"/>
</dbReference>
<dbReference type="PROSITE" id="PS50832">
    <property type="entry name" value="S1_IF1_TYPE"/>
    <property type="match status" value="1"/>
</dbReference>
<dbReference type="EMBL" id="PFQF01000015">
    <property type="protein sequence ID" value="PJA20772.1"/>
    <property type="molecule type" value="Genomic_DNA"/>
</dbReference>
<name>A0A2M7W4N4_9BACT</name>
<organism evidence="7 8">
    <name type="scientific">Candidatus Berkelbacteria bacterium CG_4_10_14_0_2_um_filter_35_9_33_12</name>
    <dbReference type="NCBI Taxonomy" id="1974499"/>
    <lineage>
        <taxon>Bacteria</taxon>
        <taxon>Candidatus Berkelbacteria</taxon>
    </lineage>
</organism>
<keyword evidence="3 4" id="KW-0648">Protein biosynthesis</keyword>
<dbReference type="InterPro" id="IPR004368">
    <property type="entry name" value="TIF_IF1"/>
</dbReference>
<dbReference type="SUPFAM" id="SSF50249">
    <property type="entry name" value="Nucleic acid-binding proteins"/>
    <property type="match status" value="1"/>
</dbReference>
<keyword evidence="4" id="KW-0699">rRNA-binding</keyword>
<evidence type="ECO:0000313" key="8">
    <source>
        <dbReference type="Proteomes" id="UP000230137"/>
    </source>
</evidence>
<comment type="subcellular location">
    <subcellularLocation>
        <location evidence="4">Cytoplasm</location>
    </subcellularLocation>
</comment>
<dbReference type="FunFam" id="2.40.50.140:FF:000002">
    <property type="entry name" value="Translation initiation factor IF-1"/>
    <property type="match status" value="1"/>
</dbReference>
<dbReference type="HAMAP" id="MF_00075">
    <property type="entry name" value="IF_1"/>
    <property type="match status" value="1"/>
</dbReference>